<accession>A0A917YCU7</accession>
<organism evidence="1 2">
    <name type="scientific">Streptomyces albiflavescens</name>
    <dbReference type="NCBI Taxonomy" id="1623582"/>
    <lineage>
        <taxon>Bacteria</taxon>
        <taxon>Bacillati</taxon>
        <taxon>Actinomycetota</taxon>
        <taxon>Actinomycetes</taxon>
        <taxon>Kitasatosporales</taxon>
        <taxon>Streptomycetaceae</taxon>
        <taxon>Streptomyces</taxon>
    </lineage>
</organism>
<dbReference type="Proteomes" id="UP000600365">
    <property type="component" value="Unassembled WGS sequence"/>
</dbReference>
<comment type="caution">
    <text evidence="1">The sequence shown here is derived from an EMBL/GenBank/DDBJ whole genome shotgun (WGS) entry which is preliminary data.</text>
</comment>
<sequence>MACAAAIGAGAALLYTVRNYRLSRRGQVTDRFTKALERLGSEARYVRIGGVLALEQIVQGAPEQATHAAQVGLLTECGSSGDGMLVAGSPGRAAGSRSTTFAP</sequence>
<gene>
    <name evidence="1" type="ORF">GCM10011579_078980</name>
</gene>
<dbReference type="EMBL" id="BMMM01000019">
    <property type="protein sequence ID" value="GGN86803.1"/>
    <property type="molecule type" value="Genomic_DNA"/>
</dbReference>
<evidence type="ECO:0000313" key="1">
    <source>
        <dbReference type="EMBL" id="GGN86803.1"/>
    </source>
</evidence>
<keyword evidence="2" id="KW-1185">Reference proteome</keyword>
<proteinExistence type="predicted"/>
<protein>
    <submittedName>
        <fullName evidence="1">Uncharacterized protein</fullName>
    </submittedName>
</protein>
<evidence type="ECO:0000313" key="2">
    <source>
        <dbReference type="Proteomes" id="UP000600365"/>
    </source>
</evidence>
<dbReference type="AlphaFoldDB" id="A0A917YCU7"/>
<name>A0A917YCU7_9ACTN</name>
<reference evidence="1 2" key="1">
    <citation type="journal article" date="2014" name="Int. J. Syst. Evol. Microbiol.">
        <title>Complete genome sequence of Corynebacterium casei LMG S-19264T (=DSM 44701T), isolated from a smear-ripened cheese.</title>
        <authorList>
            <consortium name="US DOE Joint Genome Institute (JGI-PGF)"/>
            <person name="Walter F."/>
            <person name="Albersmeier A."/>
            <person name="Kalinowski J."/>
            <person name="Ruckert C."/>
        </authorList>
    </citation>
    <scope>NUCLEOTIDE SEQUENCE [LARGE SCALE GENOMIC DNA]</scope>
    <source>
        <strain evidence="1 2">CGMCC 4.7111</strain>
    </source>
</reference>